<dbReference type="InterPro" id="IPR013785">
    <property type="entry name" value="Aldolase_TIM"/>
</dbReference>
<feature type="binding site" evidence="9">
    <location>
        <position position="81"/>
    </location>
    <ligand>
        <name>Mg(2+)</name>
        <dbReference type="ChEBI" id="CHEBI:18420"/>
    </ligand>
</feature>
<comment type="caution">
    <text evidence="13">The sequence shown here is derived from an EMBL/GenBank/DDBJ whole genome shotgun (WGS) entry which is preliminary data.</text>
</comment>
<evidence type="ECO:0000256" key="11">
    <source>
        <dbReference type="RuleBase" id="RU004253"/>
    </source>
</evidence>
<dbReference type="PANTHER" id="PTHR20857:SF15">
    <property type="entry name" value="THIAMINE-PHOSPHATE SYNTHASE"/>
    <property type="match status" value="1"/>
</dbReference>
<feature type="binding site" evidence="9">
    <location>
        <position position="130"/>
    </location>
    <ligand>
        <name>4-amino-2-methyl-5-(diphosphooxymethyl)pyrimidine</name>
        <dbReference type="ChEBI" id="CHEBI:57841"/>
    </ligand>
</feature>
<comment type="caution">
    <text evidence="9">Lacks conserved residue(s) required for the propagation of feature annotation.</text>
</comment>
<feature type="domain" description="Thiamine phosphate synthase/TenI" evidence="12">
    <location>
        <begin position="12"/>
        <end position="187"/>
    </location>
</feature>
<comment type="catalytic activity">
    <reaction evidence="7 9 10">
        <text>2-(2-carboxy-4-methylthiazol-5-yl)ethyl phosphate + 4-amino-2-methyl-5-(diphosphooxymethyl)pyrimidine + 2 H(+) = thiamine phosphate + CO2 + diphosphate</text>
        <dbReference type="Rhea" id="RHEA:47848"/>
        <dbReference type="ChEBI" id="CHEBI:15378"/>
        <dbReference type="ChEBI" id="CHEBI:16526"/>
        <dbReference type="ChEBI" id="CHEBI:33019"/>
        <dbReference type="ChEBI" id="CHEBI:37575"/>
        <dbReference type="ChEBI" id="CHEBI:57841"/>
        <dbReference type="ChEBI" id="CHEBI:62890"/>
        <dbReference type="EC" id="2.5.1.3"/>
    </reaction>
</comment>
<dbReference type="NCBIfam" id="TIGR00693">
    <property type="entry name" value="thiE"/>
    <property type="match status" value="1"/>
</dbReference>
<dbReference type="Proteomes" id="UP001500067">
    <property type="component" value="Unassembled WGS sequence"/>
</dbReference>
<evidence type="ECO:0000256" key="3">
    <source>
        <dbReference type="ARBA" id="ARBA00022723"/>
    </source>
</evidence>
<accession>A0ABP8N4A6</accession>
<comment type="cofactor">
    <cofactor evidence="9">
        <name>Mg(2+)</name>
        <dbReference type="ChEBI" id="CHEBI:18420"/>
    </cofactor>
    <text evidence="9">Binds 1 Mg(2+) ion per subunit.</text>
</comment>
<feature type="binding site" evidence="9">
    <location>
        <position position="164"/>
    </location>
    <ligand>
        <name>2-[(2R,5Z)-2-carboxy-4-methylthiazol-5(2H)-ylidene]ethyl phosphate</name>
        <dbReference type="ChEBI" id="CHEBI:62899"/>
    </ligand>
</feature>
<evidence type="ECO:0000259" key="12">
    <source>
        <dbReference type="Pfam" id="PF02581"/>
    </source>
</evidence>
<dbReference type="EC" id="2.5.1.3" evidence="9"/>
<reference evidence="14" key="1">
    <citation type="journal article" date="2019" name="Int. J. Syst. Evol. Microbiol.">
        <title>The Global Catalogue of Microorganisms (GCM) 10K type strain sequencing project: providing services to taxonomists for standard genome sequencing and annotation.</title>
        <authorList>
            <consortium name="The Broad Institute Genomics Platform"/>
            <consortium name="The Broad Institute Genome Sequencing Center for Infectious Disease"/>
            <person name="Wu L."/>
            <person name="Ma J."/>
        </authorList>
    </citation>
    <scope>NUCLEOTIDE SEQUENCE [LARGE SCALE GENOMIC DNA]</scope>
    <source>
        <strain evidence="14">JCM 32105</strain>
    </source>
</reference>
<evidence type="ECO:0000256" key="4">
    <source>
        <dbReference type="ARBA" id="ARBA00022842"/>
    </source>
</evidence>
<proteinExistence type="inferred from homology"/>
<comment type="catalytic activity">
    <reaction evidence="6 9 10">
        <text>4-methyl-5-(2-phosphooxyethyl)-thiazole + 4-amino-2-methyl-5-(diphosphooxymethyl)pyrimidine + H(+) = thiamine phosphate + diphosphate</text>
        <dbReference type="Rhea" id="RHEA:22328"/>
        <dbReference type="ChEBI" id="CHEBI:15378"/>
        <dbReference type="ChEBI" id="CHEBI:33019"/>
        <dbReference type="ChEBI" id="CHEBI:37575"/>
        <dbReference type="ChEBI" id="CHEBI:57841"/>
        <dbReference type="ChEBI" id="CHEBI:58296"/>
        <dbReference type="EC" id="2.5.1.3"/>
    </reaction>
</comment>
<feature type="binding site" evidence="9">
    <location>
        <position position="61"/>
    </location>
    <ligand>
        <name>4-amino-2-methyl-5-(diphosphooxymethyl)pyrimidine</name>
        <dbReference type="ChEBI" id="CHEBI:57841"/>
    </ligand>
</feature>
<dbReference type="PANTHER" id="PTHR20857">
    <property type="entry name" value="THIAMINE-PHOSPHATE PYROPHOSPHORYLASE"/>
    <property type="match status" value="1"/>
</dbReference>
<feature type="binding site" evidence="9">
    <location>
        <position position="62"/>
    </location>
    <ligand>
        <name>Mg(2+)</name>
        <dbReference type="ChEBI" id="CHEBI:18420"/>
    </ligand>
</feature>
<gene>
    <name evidence="9" type="primary">thiE</name>
    <name evidence="13" type="ORF">GCM10023093_05080</name>
</gene>
<comment type="similarity">
    <text evidence="9 10">Belongs to the thiamine-phosphate synthase family.</text>
</comment>
<dbReference type="CDD" id="cd00564">
    <property type="entry name" value="TMP_TenI"/>
    <property type="match status" value="1"/>
</dbReference>
<keyword evidence="4 9" id="KW-0460">Magnesium</keyword>
<feature type="binding site" evidence="9">
    <location>
        <begin position="29"/>
        <end position="33"/>
    </location>
    <ligand>
        <name>4-amino-2-methyl-5-(diphosphooxymethyl)pyrimidine</name>
        <dbReference type="ChEBI" id="CHEBI:57841"/>
    </ligand>
</feature>
<evidence type="ECO:0000256" key="6">
    <source>
        <dbReference type="ARBA" id="ARBA00047334"/>
    </source>
</evidence>
<evidence type="ECO:0000256" key="9">
    <source>
        <dbReference type="HAMAP-Rule" id="MF_00097"/>
    </source>
</evidence>
<name>A0ABP8N4A6_9BACT</name>
<dbReference type="InterPro" id="IPR036206">
    <property type="entry name" value="ThiamineP_synth_sf"/>
</dbReference>
<evidence type="ECO:0000256" key="8">
    <source>
        <dbReference type="ARBA" id="ARBA00047883"/>
    </source>
</evidence>
<dbReference type="SUPFAM" id="SSF51391">
    <property type="entry name" value="Thiamin phosphate synthase"/>
    <property type="match status" value="1"/>
</dbReference>
<keyword evidence="3 9" id="KW-0479">Metal-binding</keyword>
<dbReference type="HAMAP" id="MF_00097">
    <property type="entry name" value="TMP_synthase"/>
    <property type="match status" value="1"/>
</dbReference>
<keyword evidence="5 9" id="KW-0784">Thiamine biosynthesis</keyword>
<evidence type="ECO:0000256" key="10">
    <source>
        <dbReference type="RuleBase" id="RU003826"/>
    </source>
</evidence>
<keyword evidence="14" id="KW-1185">Reference proteome</keyword>
<dbReference type="InterPro" id="IPR034291">
    <property type="entry name" value="TMP_synthase"/>
</dbReference>
<dbReference type="EMBL" id="BAABFA010000005">
    <property type="protein sequence ID" value="GAA4461078.1"/>
    <property type="molecule type" value="Genomic_DNA"/>
</dbReference>
<dbReference type="Pfam" id="PF02581">
    <property type="entry name" value="TMP-TENI"/>
    <property type="match status" value="1"/>
</dbReference>
<organism evidence="13 14">
    <name type="scientific">Nemorincola caseinilytica</name>
    <dbReference type="NCBI Taxonomy" id="2054315"/>
    <lineage>
        <taxon>Bacteria</taxon>
        <taxon>Pseudomonadati</taxon>
        <taxon>Bacteroidota</taxon>
        <taxon>Chitinophagia</taxon>
        <taxon>Chitinophagales</taxon>
        <taxon>Chitinophagaceae</taxon>
        <taxon>Nemorincola</taxon>
    </lineage>
</organism>
<evidence type="ECO:0000256" key="5">
    <source>
        <dbReference type="ARBA" id="ARBA00022977"/>
    </source>
</evidence>
<dbReference type="Gene3D" id="3.20.20.70">
    <property type="entry name" value="Aldolase class I"/>
    <property type="match status" value="1"/>
</dbReference>
<evidence type="ECO:0000256" key="1">
    <source>
        <dbReference type="ARBA" id="ARBA00005165"/>
    </source>
</evidence>
<feature type="binding site" evidence="9">
    <location>
        <begin position="127"/>
        <end position="129"/>
    </location>
    <ligand>
        <name>2-[(2R,5Z)-2-carboxy-4-methylthiazol-5(2H)-ylidene]ethyl phosphate</name>
        <dbReference type="ChEBI" id="CHEBI:62899"/>
    </ligand>
</feature>
<comment type="catalytic activity">
    <reaction evidence="8 9 10">
        <text>2-[(2R,5Z)-2-carboxy-4-methylthiazol-5(2H)-ylidene]ethyl phosphate + 4-amino-2-methyl-5-(diphosphooxymethyl)pyrimidine + 2 H(+) = thiamine phosphate + CO2 + diphosphate</text>
        <dbReference type="Rhea" id="RHEA:47844"/>
        <dbReference type="ChEBI" id="CHEBI:15378"/>
        <dbReference type="ChEBI" id="CHEBI:16526"/>
        <dbReference type="ChEBI" id="CHEBI:33019"/>
        <dbReference type="ChEBI" id="CHEBI:37575"/>
        <dbReference type="ChEBI" id="CHEBI:57841"/>
        <dbReference type="ChEBI" id="CHEBI:62899"/>
        <dbReference type="EC" id="2.5.1.3"/>
    </reaction>
</comment>
<protein>
    <recommendedName>
        <fullName evidence="9">Thiamine-phosphate synthase</fullName>
        <shortName evidence="9">TP synthase</shortName>
        <shortName evidence="9">TPS</shortName>
        <ecNumber evidence="9">2.5.1.3</ecNumber>
    </recommendedName>
    <alternativeName>
        <fullName evidence="9">Thiamine-phosphate pyrophosphorylase</fullName>
        <shortName evidence="9">TMP pyrophosphorylase</shortName>
        <shortName evidence="9">TMP-PPase</shortName>
    </alternativeName>
</protein>
<sequence length="239" mass="25781">MRKISKLHFITTSAALAEQACRGGVDWIQLRLKNVSYEEYRKVALEVQDVCKRYNATLIINDLPRLALDINADGVHLGKEDIMTPEEEAALLAGGHIIGCTTNTLEDILHFKNKPVSYLGLGPFRHTTTKQNLSPILGLGGYKNIMESLRTSSQKLPPVIAIGGIILYDIPSLFETGIHGIALSGAIGNASDISAKAAEFTKLVNDPTASNDPWGNSDAQTRDIIAGGIGEIIGNITFN</sequence>
<evidence type="ECO:0000313" key="13">
    <source>
        <dbReference type="EMBL" id="GAA4461078.1"/>
    </source>
</evidence>
<comment type="pathway">
    <text evidence="1 9 11">Cofactor biosynthesis; thiamine diphosphate biosynthesis; thiamine phosphate from 4-amino-2-methyl-5-diphosphomethylpyrimidine and 4-methyl-5-(2-phosphoethyl)-thiazole: step 1/1.</text>
</comment>
<evidence type="ECO:0000256" key="7">
    <source>
        <dbReference type="ARBA" id="ARBA00047851"/>
    </source>
</evidence>
<dbReference type="InterPro" id="IPR022998">
    <property type="entry name" value="ThiamineP_synth_TenI"/>
</dbReference>
<feature type="binding site" evidence="9">
    <location>
        <position position="101"/>
    </location>
    <ligand>
        <name>4-amino-2-methyl-5-(diphosphooxymethyl)pyrimidine</name>
        <dbReference type="ChEBI" id="CHEBI:57841"/>
    </ligand>
</feature>
<evidence type="ECO:0000313" key="14">
    <source>
        <dbReference type="Proteomes" id="UP001500067"/>
    </source>
</evidence>
<comment type="function">
    <text evidence="9">Condenses 4-methyl-5-(beta-hydroxyethyl)thiazole monophosphate (THZ-P) and 2-methyl-4-amino-5-hydroxymethyl pyrimidine pyrophosphate (HMP-PP) to form thiamine monophosphate (TMP).</text>
</comment>
<keyword evidence="2 9" id="KW-0808">Transferase</keyword>
<evidence type="ECO:0000256" key="2">
    <source>
        <dbReference type="ARBA" id="ARBA00022679"/>
    </source>
</evidence>
<dbReference type="RefSeq" id="WP_345078063.1">
    <property type="nucleotide sequence ID" value="NZ_BAABFA010000005.1"/>
</dbReference>